<evidence type="ECO:0000313" key="2">
    <source>
        <dbReference type="Proteomes" id="UP000292447"/>
    </source>
</evidence>
<dbReference type="PANTHER" id="PTHR28037">
    <property type="entry name" value="ALCOHOL O-ACETYLTRANSFERASE 1-RELATED"/>
    <property type="match status" value="1"/>
</dbReference>
<gene>
    <name evidence="1" type="primary">MPUL0B08890</name>
    <name evidence="1" type="ORF">METSCH_B08890</name>
</gene>
<dbReference type="InterPro" id="IPR052058">
    <property type="entry name" value="Alcohol_O-acetyltransferase"/>
</dbReference>
<accession>A0A4P6XPE2</accession>
<dbReference type="EMBL" id="CP034457">
    <property type="protein sequence ID" value="QBM87681.1"/>
    <property type="molecule type" value="Genomic_DNA"/>
</dbReference>
<dbReference type="Proteomes" id="UP000292447">
    <property type="component" value="Chromosome II"/>
</dbReference>
<evidence type="ECO:0000313" key="1">
    <source>
        <dbReference type="EMBL" id="QBM87681.1"/>
    </source>
</evidence>
<dbReference type="InterPro" id="IPR010828">
    <property type="entry name" value="Atf2/Sli1-like"/>
</dbReference>
<proteinExistence type="predicted"/>
<dbReference type="Pfam" id="PF07247">
    <property type="entry name" value="AATase"/>
    <property type="match status" value="1"/>
</dbReference>
<protein>
    <submittedName>
        <fullName evidence="1">Alcohol acetyltransferase</fullName>
    </submittedName>
</protein>
<sequence length="497" mass="56712">MSVALQDLTREPELMEKILLYCERNNIFKCISISVKINKPLEDGLVYGSLRALVLKYPLLFSFPVGAEPHVKYEPLEQILFKDVYEVNDEVTKLFKDNDAGNELLTSVSFYDAHKNKTVLWKLVYYRHTGWLTFHSSHCITDGGSVIAYLKEFVEGLNHAENVSEKEVLFSLKNDLPILTHGISPSLFEKVSYEPDILTKVASTVLKKVISWWPGIVPNVLEKQRHNLFFVDCPPVPFSAETCFESEHLISAKSPLNATRPMFINFETSTLDQILRVCRENNVKLLSYLIIVYAHTIHQLLPGIYDAKYLKVGIAVSFRNLFENLQSHGPYLGNAGRFDDGFYTYGVTYFLEPQLEFSWENVRKYHKFLHDTVVSEDWKKEYYVGCHTMEAQDYMGGRFEKKGDCCFLTTTNLGHIDVLDHEDANLFQIDDVLFAPSAGATMGTHHITVCSTKKGGVNIGFYNGDLRVKDWKVFKQKFASNLLRFLAIDSGVVAEDT</sequence>
<keyword evidence="2" id="KW-1185">Reference proteome</keyword>
<keyword evidence="1" id="KW-0808">Transferase</keyword>
<dbReference type="PANTHER" id="PTHR28037:SF1">
    <property type="entry name" value="ALCOHOL O-ACETYLTRANSFERASE 1-RELATED"/>
    <property type="match status" value="1"/>
</dbReference>
<organism evidence="1 2">
    <name type="scientific">Metschnikowia aff. pulcherrima</name>
    <dbReference type="NCBI Taxonomy" id="2163413"/>
    <lineage>
        <taxon>Eukaryota</taxon>
        <taxon>Fungi</taxon>
        <taxon>Dikarya</taxon>
        <taxon>Ascomycota</taxon>
        <taxon>Saccharomycotina</taxon>
        <taxon>Pichiomycetes</taxon>
        <taxon>Metschnikowiaceae</taxon>
        <taxon>Metschnikowia</taxon>
    </lineage>
</organism>
<dbReference type="GO" id="GO:0016740">
    <property type="term" value="F:transferase activity"/>
    <property type="evidence" value="ECO:0007669"/>
    <property type="project" value="UniProtKB-KW"/>
</dbReference>
<reference evidence="2" key="1">
    <citation type="submission" date="2019-03" db="EMBL/GenBank/DDBJ databases">
        <title>Snf2 controls pulcherriminic acid biosynthesis and connects pigmentation and antifungal activity of the yeast Metschnikowia pulcherrima.</title>
        <authorList>
            <person name="Gore-Lloyd D."/>
            <person name="Sumann I."/>
            <person name="Brachmann A.O."/>
            <person name="Schneeberger K."/>
            <person name="Ortiz-Merino R.A."/>
            <person name="Moreno-Beltran M."/>
            <person name="Schlaefli M."/>
            <person name="Kirner P."/>
            <person name="Santos Kron A."/>
            <person name="Wolfe K.H."/>
            <person name="Piel J."/>
            <person name="Ahrens C.H."/>
            <person name="Henk D."/>
            <person name="Freimoser F.M."/>
        </authorList>
    </citation>
    <scope>NUCLEOTIDE SEQUENCE [LARGE SCALE GENOMIC DNA]</scope>
    <source>
        <strain evidence="2">APC 1.2</strain>
    </source>
</reference>
<dbReference type="AlphaFoldDB" id="A0A4P6XPE2"/>
<name>A0A4P6XPE2_9ASCO</name>